<accession>X0RTF9</accession>
<evidence type="ECO:0000313" key="1">
    <source>
        <dbReference type="EMBL" id="GAF72068.1"/>
    </source>
</evidence>
<protein>
    <submittedName>
        <fullName evidence="1">Uncharacterized protein</fullName>
    </submittedName>
</protein>
<organism evidence="1">
    <name type="scientific">marine sediment metagenome</name>
    <dbReference type="NCBI Taxonomy" id="412755"/>
    <lineage>
        <taxon>unclassified sequences</taxon>
        <taxon>metagenomes</taxon>
        <taxon>ecological metagenomes</taxon>
    </lineage>
</organism>
<reference evidence="1" key="1">
    <citation type="journal article" date="2014" name="Front. Microbiol.">
        <title>High frequency of phylogenetically diverse reductive dehalogenase-homologous genes in deep subseafloor sedimentary metagenomes.</title>
        <authorList>
            <person name="Kawai M."/>
            <person name="Futagami T."/>
            <person name="Toyoda A."/>
            <person name="Takaki Y."/>
            <person name="Nishi S."/>
            <person name="Hori S."/>
            <person name="Arai W."/>
            <person name="Tsubouchi T."/>
            <person name="Morono Y."/>
            <person name="Uchiyama I."/>
            <person name="Ito T."/>
            <person name="Fujiyama A."/>
            <person name="Inagaki F."/>
            <person name="Takami H."/>
        </authorList>
    </citation>
    <scope>NUCLEOTIDE SEQUENCE</scope>
    <source>
        <strain evidence="1">Expedition CK06-06</strain>
    </source>
</reference>
<dbReference type="AlphaFoldDB" id="X0RTF9"/>
<comment type="caution">
    <text evidence="1">The sequence shown here is derived from an EMBL/GenBank/DDBJ whole genome shotgun (WGS) entry which is preliminary data.</text>
</comment>
<dbReference type="EMBL" id="BARS01004038">
    <property type="protein sequence ID" value="GAF72068.1"/>
    <property type="molecule type" value="Genomic_DNA"/>
</dbReference>
<name>X0RTF9_9ZZZZ</name>
<proteinExistence type="predicted"/>
<sequence>MPEKKKKKKDVNVSKISYLIYRRKSISTGDIPDGFQVWKAKKLGD</sequence>
<gene>
    <name evidence="1" type="ORF">S01H1_07869</name>
</gene>